<dbReference type="InterPro" id="IPR017900">
    <property type="entry name" value="4Fe4S_Fe_S_CS"/>
</dbReference>
<organism evidence="17 18">
    <name type="scientific">Beauveria bassiana D1-5</name>
    <dbReference type="NCBI Taxonomy" id="1245745"/>
    <lineage>
        <taxon>Eukaryota</taxon>
        <taxon>Fungi</taxon>
        <taxon>Dikarya</taxon>
        <taxon>Ascomycota</taxon>
        <taxon>Pezizomycotina</taxon>
        <taxon>Sordariomycetes</taxon>
        <taxon>Hypocreomycetidae</taxon>
        <taxon>Hypocreales</taxon>
        <taxon>Cordycipitaceae</taxon>
        <taxon>Beauveria</taxon>
    </lineage>
</organism>
<dbReference type="NCBIfam" id="NF003719">
    <property type="entry name" value="PRK05329.1-2"/>
    <property type="match status" value="1"/>
</dbReference>
<dbReference type="InterPro" id="IPR017753">
    <property type="entry name" value="G3P_DH_GlpC_su"/>
</dbReference>
<dbReference type="FunFam" id="3.50.50.60:FF:000102">
    <property type="entry name" value="Glycerol-3-phosphate dehydrogenase"/>
    <property type="match status" value="1"/>
</dbReference>
<dbReference type="InterPro" id="IPR017896">
    <property type="entry name" value="4Fe4S_Fe-S-bd"/>
</dbReference>
<dbReference type="InterPro" id="IPR009158">
    <property type="entry name" value="G3P_DH_GlpB_su"/>
</dbReference>
<dbReference type="Pfam" id="PF04324">
    <property type="entry name" value="Fer2_BFD"/>
    <property type="match status" value="1"/>
</dbReference>
<dbReference type="GO" id="GO:0009061">
    <property type="term" value="P:anaerobic respiration"/>
    <property type="evidence" value="ECO:0007669"/>
    <property type="project" value="InterPro"/>
</dbReference>
<dbReference type="EMBL" id="ANFO01000014">
    <property type="protein sequence ID" value="KGQ13898.1"/>
    <property type="molecule type" value="Genomic_DNA"/>
</dbReference>
<evidence type="ECO:0000256" key="6">
    <source>
        <dbReference type="ARBA" id="ARBA00011331"/>
    </source>
</evidence>
<evidence type="ECO:0000313" key="17">
    <source>
        <dbReference type="EMBL" id="KGQ13898.1"/>
    </source>
</evidence>
<dbReference type="InterPro" id="IPR006076">
    <property type="entry name" value="FAD-dep_OxRdtase"/>
</dbReference>
<comment type="catalytic activity">
    <reaction evidence="14 15">
        <text>a quinone + sn-glycerol 3-phosphate = dihydroxyacetone phosphate + a quinol</text>
        <dbReference type="Rhea" id="RHEA:18977"/>
        <dbReference type="ChEBI" id="CHEBI:24646"/>
        <dbReference type="ChEBI" id="CHEBI:57597"/>
        <dbReference type="ChEBI" id="CHEBI:57642"/>
        <dbReference type="ChEBI" id="CHEBI:132124"/>
        <dbReference type="EC" id="1.1.5.3"/>
    </reaction>
</comment>
<dbReference type="PANTHER" id="PTHR11985:SF35">
    <property type="entry name" value="ANAEROBIC GLYCEROL-3-PHOSPHATE DEHYDROGENASE SUBUNIT A"/>
    <property type="match status" value="1"/>
</dbReference>
<dbReference type="PROSITE" id="PS00978">
    <property type="entry name" value="FAD_G3PDH_2"/>
    <property type="match status" value="1"/>
</dbReference>
<evidence type="ECO:0000256" key="10">
    <source>
        <dbReference type="ARBA" id="ARBA00022643"/>
    </source>
</evidence>
<evidence type="ECO:0000256" key="7">
    <source>
        <dbReference type="ARBA" id="ARBA00013029"/>
    </source>
</evidence>
<dbReference type="AlphaFoldDB" id="A0A0A2W1X2"/>
<dbReference type="Gene3D" id="1.10.10.1100">
    <property type="entry name" value="BFD-like [2Fe-2S]-binding domain"/>
    <property type="match status" value="1"/>
</dbReference>
<dbReference type="InterPro" id="IPR009051">
    <property type="entry name" value="Helical_ferredxn"/>
</dbReference>
<gene>
    <name evidence="17" type="ORF">BBAD15_g146</name>
</gene>
<dbReference type="UniPathway" id="UPA00618">
    <property type="reaction ID" value="UER00673"/>
</dbReference>
<evidence type="ECO:0000256" key="12">
    <source>
        <dbReference type="ARBA" id="ARBA00023002"/>
    </source>
</evidence>
<dbReference type="GO" id="GO:0019563">
    <property type="term" value="P:glycerol catabolic process"/>
    <property type="evidence" value="ECO:0007669"/>
    <property type="project" value="UniProtKB-UniPathway"/>
</dbReference>
<comment type="caution">
    <text evidence="17">The sequence shown here is derived from an EMBL/GenBank/DDBJ whole genome shotgun (WGS) entry which is preliminary data.</text>
</comment>
<comment type="subcellular location">
    <subcellularLocation>
        <location evidence="3">Cell membrane</location>
        <topology evidence="3">Peripheral membrane protein</topology>
    </subcellularLocation>
</comment>
<dbReference type="PRINTS" id="PR01001">
    <property type="entry name" value="FADG3PDH"/>
</dbReference>
<dbReference type="PANTHER" id="PTHR11985">
    <property type="entry name" value="GLYCEROL-3-PHOSPHATE DEHYDROGENASE"/>
    <property type="match status" value="1"/>
</dbReference>
<evidence type="ECO:0000259" key="16">
    <source>
        <dbReference type="PROSITE" id="PS51379"/>
    </source>
</evidence>
<dbReference type="GO" id="GO:0004368">
    <property type="term" value="F:glycerol-3-phosphate dehydrogenase (quinone) activity"/>
    <property type="evidence" value="ECO:0007669"/>
    <property type="project" value="UniProtKB-EC"/>
</dbReference>
<dbReference type="NCBIfam" id="NF003718">
    <property type="entry name" value="PRK05329.1-1"/>
    <property type="match status" value="1"/>
</dbReference>
<accession>A0A0A2W1X2</accession>
<feature type="domain" description="4Fe-4S ferredoxin-type" evidence="16">
    <location>
        <begin position="886"/>
        <end position="917"/>
    </location>
</feature>
<dbReference type="NCBIfam" id="NF008369">
    <property type="entry name" value="PRK11168.1"/>
    <property type="match status" value="1"/>
</dbReference>
<name>A0A0A2W1X2_BEABA</name>
<comment type="subunit">
    <text evidence="6">Composed of a catalytic GlpA/B dimer and of membrane bound GlpC.</text>
</comment>
<comment type="pathway">
    <text evidence="4">Polyol metabolism; glycerol degradation via glycerol kinase pathway; glycerone phosphate from sn-glycerol 3-phosphate (anaerobic route): step 1/1.</text>
</comment>
<dbReference type="STRING" id="1245745.A0A0A2W1X2"/>
<keyword evidence="11" id="KW-0274">FAD</keyword>
<dbReference type="InterPro" id="IPR007419">
    <property type="entry name" value="BFD-like_2Fe2S-bd_dom"/>
</dbReference>
<dbReference type="NCBIfam" id="TIGR03379">
    <property type="entry name" value="glycerol3P_GlpC"/>
    <property type="match status" value="1"/>
</dbReference>
<keyword evidence="8" id="KW-1003">Cell membrane</keyword>
<dbReference type="InterPro" id="IPR004017">
    <property type="entry name" value="Cys_rich_dom"/>
</dbReference>
<comment type="similarity">
    <text evidence="5 15">Belongs to the FAD-dependent glycerol-3-phosphate dehydrogenase family.</text>
</comment>
<dbReference type="EC" id="1.1.5.3" evidence="7 15"/>
<keyword evidence="9 15" id="KW-0285">Flavoprotein</keyword>
<dbReference type="InterPro" id="IPR017752">
    <property type="entry name" value="G3P_DH_GlpA_su"/>
</dbReference>
<dbReference type="SUPFAM" id="SSF51905">
    <property type="entry name" value="FAD/NAD(P)-binding domain"/>
    <property type="match status" value="3"/>
</dbReference>
<evidence type="ECO:0000256" key="4">
    <source>
        <dbReference type="ARBA" id="ARBA00005157"/>
    </source>
</evidence>
<keyword evidence="10" id="KW-0288">FMN</keyword>
<evidence type="ECO:0000256" key="11">
    <source>
        <dbReference type="ARBA" id="ARBA00022827"/>
    </source>
</evidence>
<dbReference type="Pfam" id="PF02754">
    <property type="entry name" value="CCG"/>
    <property type="match status" value="2"/>
</dbReference>
<dbReference type="Gene3D" id="3.50.50.60">
    <property type="entry name" value="FAD/NAD(P)-binding domain"/>
    <property type="match status" value="3"/>
</dbReference>
<sequence length="1239" mass="135402">MERHVSRETDVIIIGGGATGAGIARDCARRGLKVLLLERHDIATGATGRNHGLLHSGARYAVTDGESAKECIEENRILRRIARHCIEPTDGLFITLPEDDLAFQSGFIAACHQAGIPAEALDPKDALRLEPSANPSLIGAVRVPDGTVDPFRLTAANMLDAKEHGADVLTGCEITGLIREGSRVCGVRVFNHLTRQAGEFRAPMVVNAAGIWGQQIAEYADLSVKMFPAKGALLILGHRINNKVINRCRKPADADILVPGDTISLIGTTSTHIDYDQIDNMYVTPGEVDTLIHEGEKLAPVLGQTRILRAYAGVRPLVASDDDPTGRSVSRGIVLLDHAKRDGMDGFITITGGKLMTYRLMAEWATDLVCERLGNIKPCSTASASLPGSEQTAEQTLGKVISLPPTIRGSAVWRHGDRATRLLNNSRLSNSLVCECEAVTTGEVRYAIDALGVKNLGDLRRRTRVGMGTCQGELCACRAAGLLQRFQLTSPAQSLDQLSHFLNERWKGVRPVAWGNTLRESEFTAWVYQGLSGIKLAENGQRCAIVSRGQSALHFSSGSLDLLSRLPDGTPVHEPEAALESLAEQAPQHPYSLMGKESVLALAAESEQLLARAGIPLTGHSRQNHLRITPLGKQRASWLSPPEVPQAPLPWQKVTVINIAGFLDFQAELVAGSLSASGCSVHVAELTLPVLDVLRNNPSEFRAVNIARVLDLPENLPALVDELRLLLGSGEAMILPACMGLEARTVASVEQALEVPVKLLPTLPPSVPGMRLHNALRSRFQSLGGLIMPGDTVTGAQLEQGRINALFTKNHREVPLRTHNVILASGSFFSGGLEATRQQVIEPIFGLEVNIQGERDTWSKADFFTPQPWLQFGLTAGPDGERLRLKDPSLYDDALKFCTNCKRCEVSCPSGVNIGDIIQRARAKYGAHKPSLRDAILSHTDLLGTLSTPFAPLVNATTGMKPVRKLLDKTLNIDSHRELPKYSFGTFRQWYRRQAARQASFPQQVAFFHGCFVNYNHPQLGKDMVKVLNAMGIGVQLLKREKCCGVPLIANGFIEKAKKQARVNASSLEEAVMQRGLPVIATSSTCTFTLRDEYPHILGIDTTQVRDRLELATRYIWKLLEEDGRTLPLNNTPLRIAYHTPCHMEKMGWTLYSIELLRRIPGVELVILDSRCCGIAGTYGFKKENYPTSQRIGAPLFQQIEESGVDLVVTDCETCKWQIEMSTSKRCEHPITLLARALA</sequence>
<dbReference type="PROSITE" id="PS51379">
    <property type="entry name" value="4FE4S_FER_2"/>
    <property type="match status" value="1"/>
</dbReference>
<reference evidence="17 18" key="1">
    <citation type="submission" date="2012-10" db="EMBL/GenBank/DDBJ databases">
        <title>Genome sequencing and analysis of entomopathogenic fungi Beauveria bassiana D1-5.</title>
        <authorList>
            <person name="Li Q."/>
            <person name="Wang L."/>
            <person name="Zhang Z."/>
            <person name="Wang Q."/>
            <person name="Ren J."/>
            <person name="Wang M."/>
            <person name="Xu W."/>
            <person name="Wang J."/>
            <person name="Lu Y."/>
            <person name="Du Q."/>
            <person name="Sun Z."/>
        </authorList>
    </citation>
    <scope>NUCLEOTIDE SEQUENCE [LARGE SCALE GENOMIC DNA]</scope>
    <source>
        <strain evidence="17 18">D1-5</strain>
    </source>
</reference>
<dbReference type="FunFam" id="3.50.50.60:FF:000096">
    <property type="entry name" value="Glycerol-3-phosphate dehydrogenase"/>
    <property type="match status" value="1"/>
</dbReference>
<evidence type="ECO:0000313" key="18">
    <source>
        <dbReference type="Proteomes" id="UP000030106"/>
    </source>
</evidence>
<evidence type="ECO:0000256" key="13">
    <source>
        <dbReference type="ARBA" id="ARBA00023136"/>
    </source>
</evidence>
<evidence type="ECO:0000256" key="8">
    <source>
        <dbReference type="ARBA" id="ARBA00022475"/>
    </source>
</evidence>
<dbReference type="Gene3D" id="1.10.1060.10">
    <property type="entry name" value="Alpha-helical ferredoxin"/>
    <property type="match status" value="1"/>
</dbReference>
<keyword evidence="12 15" id="KW-0560">Oxidoreductase</keyword>
<evidence type="ECO:0000256" key="9">
    <source>
        <dbReference type="ARBA" id="ARBA00022630"/>
    </source>
</evidence>
<dbReference type="InterPro" id="IPR000447">
    <property type="entry name" value="G3P_DH_FAD-dep"/>
</dbReference>
<dbReference type="GO" id="GO:0010181">
    <property type="term" value="F:FMN binding"/>
    <property type="evidence" value="ECO:0007669"/>
    <property type="project" value="InterPro"/>
</dbReference>
<dbReference type="SUPFAM" id="SSF46548">
    <property type="entry name" value="alpha-helical ferredoxin"/>
    <property type="match status" value="1"/>
</dbReference>
<evidence type="ECO:0000256" key="1">
    <source>
        <dbReference type="ARBA" id="ARBA00001917"/>
    </source>
</evidence>
<evidence type="ECO:0000256" key="3">
    <source>
        <dbReference type="ARBA" id="ARBA00004202"/>
    </source>
</evidence>
<dbReference type="NCBIfam" id="NF008313">
    <property type="entry name" value="PRK11101.1"/>
    <property type="match status" value="1"/>
</dbReference>
<dbReference type="NCBIfam" id="TIGR03377">
    <property type="entry name" value="glycerol3P_GlpA"/>
    <property type="match status" value="1"/>
</dbReference>
<protein>
    <recommendedName>
        <fullName evidence="7 15">Glycerol-3-phosphate dehydrogenase</fullName>
        <ecNumber evidence="7 15">1.1.5.3</ecNumber>
    </recommendedName>
</protein>
<dbReference type="HOGENOM" id="CLU_266871_0_0_1"/>
<dbReference type="PROSITE" id="PS00977">
    <property type="entry name" value="FAD_G3PDH_1"/>
    <property type="match status" value="1"/>
</dbReference>
<dbReference type="Pfam" id="PF00890">
    <property type="entry name" value="FAD_binding_2"/>
    <property type="match status" value="1"/>
</dbReference>
<dbReference type="SUPFAM" id="SSF54373">
    <property type="entry name" value="FAD-linked reductases, C-terminal domain"/>
    <property type="match status" value="1"/>
</dbReference>
<dbReference type="CDD" id="cd19946">
    <property type="entry name" value="GlpA-like_Fer2_BFD-like"/>
    <property type="match status" value="1"/>
</dbReference>
<evidence type="ECO:0000256" key="2">
    <source>
        <dbReference type="ARBA" id="ARBA00001974"/>
    </source>
</evidence>
<comment type="cofactor">
    <cofactor evidence="2 15">
        <name>FAD</name>
        <dbReference type="ChEBI" id="CHEBI:57692"/>
    </cofactor>
</comment>
<dbReference type="GO" id="GO:0046168">
    <property type="term" value="P:glycerol-3-phosphate catabolic process"/>
    <property type="evidence" value="ECO:0007669"/>
    <property type="project" value="TreeGrafter"/>
</dbReference>
<evidence type="ECO:0000256" key="14">
    <source>
        <dbReference type="ARBA" id="ARBA00049055"/>
    </source>
</evidence>
<keyword evidence="13" id="KW-0472">Membrane</keyword>
<dbReference type="GO" id="GO:0005886">
    <property type="term" value="C:plasma membrane"/>
    <property type="evidence" value="ECO:0007669"/>
    <property type="project" value="UniProtKB-SubCell"/>
</dbReference>
<dbReference type="Proteomes" id="UP000030106">
    <property type="component" value="Unassembled WGS sequence"/>
</dbReference>
<dbReference type="InterPro" id="IPR041854">
    <property type="entry name" value="BFD-like_2Fe2S-bd_dom_sf"/>
</dbReference>
<evidence type="ECO:0000256" key="5">
    <source>
        <dbReference type="ARBA" id="ARBA00007330"/>
    </source>
</evidence>
<dbReference type="Pfam" id="PF01266">
    <property type="entry name" value="DAO"/>
    <property type="match status" value="1"/>
</dbReference>
<dbReference type="GO" id="GO:0051536">
    <property type="term" value="F:iron-sulfur cluster binding"/>
    <property type="evidence" value="ECO:0007669"/>
    <property type="project" value="InterPro"/>
</dbReference>
<evidence type="ECO:0000256" key="15">
    <source>
        <dbReference type="RuleBase" id="RU361217"/>
    </source>
</evidence>
<dbReference type="InterPro" id="IPR003953">
    <property type="entry name" value="FAD-dep_OxRdtase_2_FAD-bd"/>
</dbReference>
<dbReference type="NCBIfam" id="TIGR03378">
    <property type="entry name" value="glycerol3P_GlpB"/>
    <property type="match status" value="1"/>
</dbReference>
<dbReference type="InterPro" id="IPR036188">
    <property type="entry name" value="FAD/NAD-bd_sf"/>
</dbReference>
<comment type="cofactor">
    <cofactor evidence="1">
        <name>FMN</name>
        <dbReference type="ChEBI" id="CHEBI:58210"/>
    </cofactor>
</comment>
<proteinExistence type="inferred from homology"/>
<dbReference type="GO" id="GO:0050660">
    <property type="term" value="F:flavin adenine dinucleotide binding"/>
    <property type="evidence" value="ECO:0007669"/>
    <property type="project" value="InterPro"/>
</dbReference>
<dbReference type="NCBIfam" id="NF003720">
    <property type="entry name" value="PRK05329.1-3"/>
    <property type="match status" value="1"/>
</dbReference>
<dbReference type="PROSITE" id="PS00198">
    <property type="entry name" value="4FE4S_FER_1"/>
    <property type="match status" value="1"/>
</dbReference>